<dbReference type="InterPro" id="IPR016181">
    <property type="entry name" value="Acyl_CoA_acyltransferase"/>
</dbReference>
<dbReference type="Proteomes" id="UP000315983">
    <property type="component" value="Unassembled WGS sequence"/>
</dbReference>
<reference evidence="5 6" key="1">
    <citation type="submission" date="2019-06" db="EMBL/GenBank/DDBJ databases">
        <title>Sequencing the genomes of 1000 actinobacteria strains.</title>
        <authorList>
            <person name="Klenk H.-P."/>
        </authorList>
    </citation>
    <scope>NUCLEOTIDE SEQUENCE [LARGE SCALE GENOMIC DNA]</scope>
    <source>
        <strain evidence="5 6">DSM 44819</strain>
    </source>
</reference>
<evidence type="ECO:0000313" key="7">
    <source>
        <dbReference type="Proteomes" id="UP000677457"/>
    </source>
</evidence>
<comment type="caution">
    <text evidence="5">The sequence shown here is derived from an EMBL/GenBank/DDBJ whole genome shotgun (WGS) entry which is preliminary data.</text>
</comment>
<dbReference type="PANTHER" id="PTHR43877">
    <property type="entry name" value="AMINOALKYLPHOSPHONATE N-ACETYLTRANSFERASE-RELATED-RELATED"/>
    <property type="match status" value="1"/>
</dbReference>
<dbReference type="InterPro" id="IPR050832">
    <property type="entry name" value="Bact_Acetyltransf"/>
</dbReference>
<keyword evidence="1 5" id="KW-0808">Transferase</keyword>
<keyword evidence="2 5" id="KW-0012">Acyltransferase</keyword>
<dbReference type="EMBL" id="VFOL01000001">
    <property type="protein sequence ID" value="TQL35374.1"/>
    <property type="molecule type" value="Genomic_DNA"/>
</dbReference>
<dbReference type="AlphaFoldDB" id="A0A542XHQ3"/>
<feature type="domain" description="N-acetyltransferase" evidence="3">
    <location>
        <begin position="1"/>
        <end position="164"/>
    </location>
</feature>
<dbReference type="InterPro" id="IPR000182">
    <property type="entry name" value="GNAT_dom"/>
</dbReference>
<dbReference type="CDD" id="cd04301">
    <property type="entry name" value="NAT_SF"/>
    <property type="match status" value="1"/>
</dbReference>
<evidence type="ECO:0000313" key="4">
    <source>
        <dbReference type="EMBL" id="GIM84839.1"/>
    </source>
</evidence>
<dbReference type="GO" id="GO:0016747">
    <property type="term" value="F:acyltransferase activity, transferring groups other than amino-acyl groups"/>
    <property type="evidence" value="ECO:0007669"/>
    <property type="project" value="InterPro"/>
</dbReference>
<organism evidence="5 6">
    <name type="scientific">Salinispora arenicola</name>
    <dbReference type="NCBI Taxonomy" id="168697"/>
    <lineage>
        <taxon>Bacteria</taxon>
        <taxon>Bacillati</taxon>
        <taxon>Actinomycetota</taxon>
        <taxon>Actinomycetes</taxon>
        <taxon>Micromonosporales</taxon>
        <taxon>Micromonosporaceae</taxon>
        <taxon>Salinispora</taxon>
    </lineage>
</organism>
<dbReference type="Proteomes" id="UP000677457">
    <property type="component" value="Unassembled WGS sequence"/>
</dbReference>
<name>A0A542XHQ3_SALAC</name>
<dbReference type="EMBL" id="BOQM01000011">
    <property type="protein sequence ID" value="GIM84839.1"/>
    <property type="molecule type" value="Genomic_DNA"/>
</dbReference>
<evidence type="ECO:0000259" key="3">
    <source>
        <dbReference type="PROSITE" id="PS51186"/>
    </source>
</evidence>
<dbReference type="Gene3D" id="3.40.630.30">
    <property type="match status" value="1"/>
</dbReference>
<evidence type="ECO:0000313" key="6">
    <source>
        <dbReference type="Proteomes" id="UP000315983"/>
    </source>
</evidence>
<dbReference type="PROSITE" id="PS51186">
    <property type="entry name" value="GNAT"/>
    <property type="match status" value="1"/>
</dbReference>
<accession>A0A542XHQ3</accession>
<evidence type="ECO:0000256" key="1">
    <source>
        <dbReference type="ARBA" id="ARBA00022679"/>
    </source>
</evidence>
<protein>
    <submittedName>
        <fullName evidence="5">L-amino acid N-acyltransferase YncA</fullName>
    </submittedName>
    <submittedName>
        <fullName evidence="4">N-acetyltransferase</fullName>
    </submittedName>
</protein>
<keyword evidence="7" id="KW-1185">Reference proteome</keyword>
<proteinExistence type="predicted"/>
<sequence length="166" mass="18305">MLRPAGADDLIAVGALHQRSRAAAYAPFLSREALAEPAPTALGHYWRERWSHERADHVLTVAERDGQLIGFSYVGPDDQGDPSTGLLHAVHLEPAEQGHGLGRMLMADALAGMRSRGWQAAALWVLRLNRPARRFYERGGWRPTGVTQPDLIGATPVVLLRYRRGL</sequence>
<dbReference type="Pfam" id="PF00583">
    <property type="entry name" value="Acetyltransf_1"/>
    <property type="match status" value="1"/>
</dbReference>
<evidence type="ECO:0000256" key="2">
    <source>
        <dbReference type="ARBA" id="ARBA00023315"/>
    </source>
</evidence>
<reference evidence="4 7" key="2">
    <citation type="submission" date="2021-03" db="EMBL/GenBank/DDBJ databases">
        <title>Whole genome shotgun sequence of Salinispora arenicola NBRC 105043.</title>
        <authorList>
            <person name="Komaki H."/>
            <person name="Tamura T."/>
        </authorList>
    </citation>
    <scope>NUCLEOTIDE SEQUENCE [LARGE SCALE GENOMIC DNA]</scope>
    <source>
        <strain evidence="4 7">NBRC 105043</strain>
    </source>
</reference>
<gene>
    <name evidence="5" type="ORF">FB564_0418</name>
    <name evidence="4" type="ORF">Sar04_19340</name>
</gene>
<dbReference type="SUPFAM" id="SSF55729">
    <property type="entry name" value="Acyl-CoA N-acyltransferases (Nat)"/>
    <property type="match status" value="1"/>
</dbReference>
<evidence type="ECO:0000313" key="5">
    <source>
        <dbReference type="EMBL" id="TQL35374.1"/>
    </source>
</evidence>